<gene>
    <name evidence="5" type="ORF">TBIB3V08_LOCUS12503</name>
</gene>
<keyword evidence="1" id="KW-0813">Transport</keyword>
<feature type="transmembrane region" description="Helical" evidence="3">
    <location>
        <begin position="1206"/>
        <end position="1224"/>
    </location>
</feature>
<dbReference type="GO" id="GO:0016020">
    <property type="term" value="C:membrane"/>
    <property type="evidence" value="ECO:0007669"/>
    <property type="project" value="UniProtKB-SubCell"/>
</dbReference>
<feature type="transmembrane region" description="Helical" evidence="3">
    <location>
        <begin position="150"/>
        <end position="167"/>
    </location>
</feature>
<keyword evidence="1" id="KW-1071">Ligand-gated ion channel</keyword>
<dbReference type="GO" id="GO:0005249">
    <property type="term" value="F:voltage-gated potassium channel activity"/>
    <property type="evidence" value="ECO:0007669"/>
    <property type="project" value="InterPro"/>
</dbReference>
<feature type="domain" description="Cyclic nucleotide-binding" evidence="4">
    <location>
        <begin position="1309"/>
        <end position="1414"/>
    </location>
</feature>
<evidence type="ECO:0000256" key="3">
    <source>
        <dbReference type="SAM" id="Phobius"/>
    </source>
</evidence>
<feature type="domain" description="Cyclic nucleotide-binding" evidence="4">
    <location>
        <begin position="769"/>
        <end position="870"/>
    </location>
</feature>
<accession>A0A7R9I9C3</accession>
<keyword evidence="1" id="KW-0406">Ion transport</keyword>
<feature type="transmembrane region" description="Helical" evidence="3">
    <location>
        <begin position="210"/>
        <end position="231"/>
    </location>
</feature>
<sequence length="1435" mass="165123">MNQITRQSSHSFPQKGGTVPAAILKRDSQNSWTSVFFDNAEENELHTDNNADFTFLHTPSEYEWNNKFYQLIQLPTNTVWQIILVISIVINYFWTTFFFIFICDGEPFFNYSMYITDLLYLVDFSLAVVQRCTKIITSAVGVEERSVSALVVDAITLLPMEIVYYYIARPDLAWSVLFSLRAVSFLRLYRVNVYFTDWGDRPRASHWTLFFNKFMLYLAFVLHTVGCLWYISSCKWRQCDANEKSWMKSTPPGELENDTPYSSMYLLCIYYAIESVANSGLGDMVGNNELEKVVCTVSMFVGFALMIGLFIGSLSSNLVNKGRRRSLFVDKLRSINKHLTIIGVRPRRIRKIMKYYDVMWFKKRGVKEAVEVSLLPLPLQMEVFFDINIARFRSSLIFRDKDESFLRRLSLYMKNEFYLPGENIYYKNVAKLKMICISKGVVEILSDEDDESPIISLTGGTCLGEISLTTTISAKSSVRAATYTELQVLYKVDFLRMIANYPSDVYQDIRAKVDTRISSAYNKEISIEKGEIMINMFVSQSRDMKPIKNLKNRLRSAGRINSTAKITNIEAKVEKDSDVLYSDMYRLEDGVLLYMTSCFYDICNEESWFDVTLSQDFINPNSIDDDPIVKYDNPCIISMYYALSLLSGIGFGDILPESENDVYYACGIIMAGVMLCGYCIAEFSSTFTHKSRARVEYHSTVQAVKKFMEANSLGSEIMGRVINYYQLQWNYNGGVSVLKGEHILADMSKEIQREVLAQECLKTILNIPLFKLVSADFVHLIAANARLLILPPREVITYVGGLSREMYIIMDGFCEIMFGNTGLKTMMGPNSHFGDIEMLYGVPSIVHVRSVTHCKVVCIGYADYSQEMMKELVDFMKKETVDKDLQKRLVEHFEYEWKRMTGINVNEMADRLNTALKEDMVLWLYENTLREVPLFENVDTSFFKVVGTEMREKYFLRGETIIRSNDVQSDMFIIHRGKVEVLSTYNEMLTCMGAGGIFGNIGMSAACCSVTIVASRNLDVLVIKSETFYNILKRYPSIQKKMESVLKTAKDFIMPVTIDSIDPSDMAIEFETSDHSDVNSPLDTRRSSAATVRTNFTVTTMGTVRTTATGANLFHPKGWFHFVILPESIIFTVMSYVVLLASYNREKFDKIGCPMGKCKVYSWSYYVSNFPDTPAYRYLTCIYFVTSLVTTTSYGDIIAHCTNELLLVLLMMLTSKFAIALFIGDITSVVSSYTSTLVNYEYGIIELRDFLKNQNLSDHPMEKMWTYVQRLWKHGRGKQMPRFVLMAPFVLKCELMNAMYGHHLRNSYIFHNANKDFLRQLTVRLQRYIFFKGNYIVQNGDTDQNMYFIHRGEVEILTVHPDLTETIYDTLKPGDMFGVVQGLYYGIPHHFSFRAKTSLVDILYLNLDSWYTMLRYFEDVSELIYQRANNLYSSM</sequence>
<dbReference type="InterPro" id="IPR014710">
    <property type="entry name" value="RmlC-like_jellyroll"/>
</dbReference>
<dbReference type="PRINTS" id="PR01463">
    <property type="entry name" value="EAGCHANLFMLY"/>
</dbReference>
<dbReference type="Pfam" id="PF00027">
    <property type="entry name" value="cNMP_binding"/>
    <property type="match status" value="3"/>
</dbReference>
<keyword evidence="3" id="KW-0812">Transmembrane</keyword>
<dbReference type="InterPro" id="IPR013099">
    <property type="entry name" value="K_chnl_dom"/>
</dbReference>
<proteinExistence type="predicted"/>
<reference evidence="5" key="1">
    <citation type="submission" date="2020-11" db="EMBL/GenBank/DDBJ databases">
        <authorList>
            <person name="Tran Van P."/>
        </authorList>
    </citation>
    <scope>NUCLEOTIDE SEQUENCE</scope>
</reference>
<dbReference type="Gene3D" id="1.10.287.630">
    <property type="entry name" value="Helix hairpin bin"/>
    <property type="match status" value="2"/>
</dbReference>
<name>A0A7R9I9C3_9NEOP</name>
<organism evidence="5">
    <name type="scientific">Timema bartmani</name>
    <dbReference type="NCBI Taxonomy" id="61472"/>
    <lineage>
        <taxon>Eukaryota</taxon>
        <taxon>Metazoa</taxon>
        <taxon>Ecdysozoa</taxon>
        <taxon>Arthropoda</taxon>
        <taxon>Hexapoda</taxon>
        <taxon>Insecta</taxon>
        <taxon>Pterygota</taxon>
        <taxon>Neoptera</taxon>
        <taxon>Polyneoptera</taxon>
        <taxon>Phasmatodea</taxon>
        <taxon>Timematodea</taxon>
        <taxon>Timematoidea</taxon>
        <taxon>Timematidae</taxon>
        <taxon>Timema</taxon>
    </lineage>
</organism>
<dbReference type="EMBL" id="OD574087">
    <property type="protein sequence ID" value="CAD7450232.1"/>
    <property type="molecule type" value="Genomic_DNA"/>
</dbReference>
<feature type="transmembrane region" description="Helical" evidence="3">
    <location>
        <begin position="297"/>
        <end position="319"/>
    </location>
</feature>
<dbReference type="GO" id="GO:0044877">
    <property type="term" value="F:protein-containing complex binding"/>
    <property type="evidence" value="ECO:0007669"/>
    <property type="project" value="TreeGrafter"/>
</dbReference>
<feature type="transmembrane region" description="Helical" evidence="3">
    <location>
        <begin position="108"/>
        <end position="129"/>
    </location>
</feature>
<dbReference type="Pfam" id="PF07885">
    <property type="entry name" value="Ion_trans_2"/>
    <property type="match status" value="1"/>
</dbReference>
<dbReference type="InterPro" id="IPR050866">
    <property type="entry name" value="CNG_cation_channel"/>
</dbReference>
<dbReference type="SMART" id="SM00100">
    <property type="entry name" value="cNMP"/>
    <property type="match status" value="4"/>
</dbReference>
<dbReference type="InterPro" id="IPR000595">
    <property type="entry name" value="cNMP-bd_dom"/>
</dbReference>
<feature type="domain" description="Cyclic nucleotide-binding" evidence="4">
    <location>
        <begin position="397"/>
        <end position="498"/>
    </location>
</feature>
<protein>
    <recommendedName>
        <fullName evidence="4">Cyclic nucleotide-binding domain-containing protein</fullName>
    </recommendedName>
</protein>
<dbReference type="SUPFAM" id="SSF81324">
    <property type="entry name" value="Voltage-gated potassium channels"/>
    <property type="match status" value="3"/>
</dbReference>
<evidence type="ECO:0000259" key="4">
    <source>
        <dbReference type="PROSITE" id="PS50042"/>
    </source>
</evidence>
<feature type="domain" description="Cyclic nucleotide-binding" evidence="4">
    <location>
        <begin position="934"/>
        <end position="1042"/>
    </location>
</feature>
<dbReference type="InterPro" id="IPR003938">
    <property type="entry name" value="K_chnl_volt-dep_EAG/ELK/ERG"/>
</dbReference>
<dbReference type="PROSITE" id="PS50042">
    <property type="entry name" value="CNMP_BINDING_3"/>
    <property type="match status" value="4"/>
</dbReference>
<dbReference type="CDD" id="cd00038">
    <property type="entry name" value="CAP_ED"/>
    <property type="match status" value="4"/>
</dbReference>
<dbReference type="InterPro" id="IPR018490">
    <property type="entry name" value="cNMP-bd_dom_sf"/>
</dbReference>
<evidence type="ECO:0000256" key="1">
    <source>
        <dbReference type="ARBA" id="ARBA00023286"/>
    </source>
</evidence>
<keyword evidence="3" id="KW-1133">Transmembrane helix</keyword>
<dbReference type="Gene3D" id="1.10.287.70">
    <property type="match status" value="3"/>
</dbReference>
<dbReference type="SUPFAM" id="SSF51206">
    <property type="entry name" value="cAMP-binding domain-like"/>
    <property type="match status" value="4"/>
</dbReference>
<dbReference type="PANTHER" id="PTHR45638:SF19">
    <property type="entry name" value="CYCLIC NUCLEOTIDE-BINDING DOMAIN-CONTAINING PROTEIN"/>
    <property type="match status" value="1"/>
</dbReference>
<keyword evidence="3" id="KW-0472">Membrane</keyword>
<dbReference type="Gene3D" id="2.60.120.10">
    <property type="entry name" value="Jelly Rolls"/>
    <property type="match status" value="4"/>
</dbReference>
<dbReference type="PANTHER" id="PTHR45638">
    <property type="entry name" value="CYCLIC NUCLEOTIDE-GATED CATION CHANNEL SUBUNIT A"/>
    <property type="match status" value="1"/>
</dbReference>
<dbReference type="GO" id="GO:0005221">
    <property type="term" value="F:intracellularly cyclic nucleotide-activated monoatomic cation channel activity"/>
    <property type="evidence" value="ECO:0007669"/>
    <property type="project" value="InterPro"/>
</dbReference>
<feature type="transmembrane region" description="Helical" evidence="3">
    <location>
        <begin position="1119"/>
        <end position="1139"/>
    </location>
</feature>
<evidence type="ECO:0000313" key="5">
    <source>
        <dbReference type="EMBL" id="CAD7450232.1"/>
    </source>
</evidence>
<keyword evidence="2" id="KW-0407">Ion channel</keyword>
<evidence type="ECO:0000256" key="2">
    <source>
        <dbReference type="ARBA" id="ARBA00023303"/>
    </source>
</evidence>
<feature type="transmembrane region" description="Helical" evidence="3">
    <location>
        <begin position="79"/>
        <end position="102"/>
    </location>
</feature>